<feature type="coiled-coil region" evidence="1">
    <location>
        <begin position="205"/>
        <end position="236"/>
    </location>
</feature>
<evidence type="ECO:0000256" key="2">
    <source>
        <dbReference type="SAM" id="MobiDB-lite"/>
    </source>
</evidence>
<gene>
    <name evidence="4" type="ORF">GCM10009613_39950</name>
</gene>
<proteinExistence type="predicted"/>
<keyword evidence="3" id="KW-0812">Transmembrane</keyword>
<accession>A0ABP4ILG0</accession>
<dbReference type="RefSeq" id="WP_344024709.1">
    <property type="nucleotide sequence ID" value="NZ_BAAAJK010000023.1"/>
</dbReference>
<evidence type="ECO:0000313" key="4">
    <source>
        <dbReference type="EMBL" id="GAA1393447.1"/>
    </source>
</evidence>
<evidence type="ECO:0000256" key="1">
    <source>
        <dbReference type="SAM" id="Coils"/>
    </source>
</evidence>
<name>A0ABP4ILG0_9PSEU</name>
<organism evidence="4 5">
    <name type="scientific">Pseudonocardia kongjuensis</name>
    <dbReference type="NCBI Taxonomy" id="102227"/>
    <lineage>
        <taxon>Bacteria</taxon>
        <taxon>Bacillati</taxon>
        <taxon>Actinomycetota</taxon>
        <taxon>Actinomycetes</taxon>
        <taxon>Pseudonocardiales</taxon>
        <taxon>Pseudonocardiaceae</taxon>
        <taxon>Pseudonocardia</taxon>
    </lineage>
</organism>
<sequence length="503" mass="53176">MDRTFVVRGLRTLLAVVAVLAAFAVPLGLLGPVLGDSPAGLLLPFATAALVTAAAGTVLPRLDRWLRRWNPQLPGSPYSALATAAARVRAGSLAEALPGLVQVVADGTGARHAALWLVVGDRLVAAAAHPPAGTDEPVTEPGLAALLTRPDTDHVVPVLDGDALRAALAIGKDPLPVTAADRQLLRDVANGAGALLRELARGTELEERVRRADELADEVQRSRERLNRARDVERRRLVAELGHATTGRLAALRDELGRARSGLTGDGPAAGEVPETLRRVRELLEELLDRVRVIARGVHPAVLRDQGPAAALEELVADLPRRVLLDAEPDRRFDWEIESGLYWLVASAVQHLATGDGGPDLRVLLRHERGRLLARVEDPDPRSGAERLREALAVDVERLAALGGELRLDPRDGGGVLLRARLPDRLDPLGVPPAVTSDQTSDQVSGWAPDRVSGQASDRVSGQASGQASDRASGRASGRVSGRASGRVSGRASGRGSGRGTPW</sequence>
<evidence type="ECO:0000256" key="3">
    <source>
        <dbReference type="SAM" id="Phobius"/>
    </source>
</evidence>
<comment type="caution">
    <text evidence="4">The sequence shown here is derived from an EMBL/GenBank/DDBJ whole genome shotgun (WGS) entry which is preliminary data.</text>
</comment>
<feature type="transmembrane region" description="Helical" evidence="3">
    <location>
        <begin position="12"/>
        <end position="35"/>
    </location>
</feature>
<keyword evidence="3" id="KW-1133">Transmembrane helix</keyword>
<feature type="compositionally biased region" description="Gly residues" evidence="2">
    <location>
        <begin position="493"/>
        <end position="503"/>
    </location>
</feature>
<keyword evidence="3" id="KW-0472">Membrane</keyword>
<reference evidence="5" key="1">
    <citation type="journal article" date="2019" name="Int. J. Syst. Evol. Microbiol.">
        <title>The Global Catalogue of Microorganisms (GCM) 10K type strain sequencing project: providing services to taxonomists for standard genome sequencing and annotation.</title>
        <authorList>
            <consortium name="The Broad Institute Genomics Platform"/>
            <consortium name="The Broad Institute Genome Sequencing Center for Infectious Disease"/>
            <person name="Wu L."/>
            <person name="Ma J."/>
        </authorList>
    </citation>
    <scope>NUCLEOTIDE SEQUENCE [LARGE SCALE GENOMIC DNA]</scope>
    <source>
        <strain evidence="5">JCM 11896</strain>
    </source>
</reference>
<evidence type="ECO:0008006" key="6">
    <source>
        <dbReference type="Google" id="ProtNLM"/>
    </source>
</evidence>
<protein>
    <recommendedName>
        <fullName evidence="6">Signal transduction histidine kinase</fullName>
    </recommendedName>
</protein>
<evidence type="ECO:0000313" key="5">
    <source>
        <dbReference type="Proteomes" id="UP001501414"/>
    </source>
</evidence>
<dbReference type="InterPro" id="IPR036890">
    <property type="entry name" value="HATPase_C_sf"/>
</dbReference>
<dbReference type="EMBL" id="BAAAJK010000023">
    <property type="protein sequence ID" value="GAA1393447.1"/>
    <property type="molecule type" value="Genomic_DNA"/>
</dbReference>
<dbReference type="Gene3D" id="3.30.565.10">
    <property type="entry name" value="Histidine kinase-like ATPase, C-terminal domain"/>
    <property type="match status" value="1"/>
</dbReference>
<feature type="region of interest" description="Disordered" evidence="2">
    <location>
        <begin position="427"/>
        <end position="503"/>
    </location>
</feature>
<feature type="compositionally biased region" description="Low complexity" evidence="2">
    <location>
        <begin position="461"/>
        <end position="492"/>
    </location>
</feature>
<dbReference type="Proteomes" id="UP001501414">
    <property type="component" value="Unassembled WGS sequence"/>
</dbReference>
<keyword evidence="5" id="KW-1185">Reference proteome</keyword>
<keyword evidence="1" id="KW-0175">Coiled coil</keyword>